<dbReference type="Proteomes" id="UP000054911">
    <property type="component" value="Unassembled WGS sequence"/>
</dbReference>
<evidence type="ECO:0000259" key="1">
    <source>
        <dbReference type="Pfam" id="PF01261"/>
    </source>
</evidence>
<dbReference type="RefSeq" id="WP_087131666.1">
    <property type="nucleotide sequence ID" value="NZ_FCOE02000026.1"/>
</dbReference>
<accession>A0A158CT33</accession>
<dbReference type="STRING" id="1777141.AWB80_05788"/>
<organism evidence="2 3">
    <name type="scientific">Caballeronia pedi</name>
    <dbReference type="NCBI Taxonomy" id="1777141"/>
    <lineage>
        <taxon>Bacteria</taxon>
        <taxon>Pseudomonadati</taxon>
        <taxon>Pseudomonadota</taxon>
        <taxon>Betaproteobacteria</taxon>
        <taxon>Burkholderiales</taxon>
        <taxon>Burkholderiaceae</taxon>
        <taxon>Caballeronia</taxon>
    </lineage>
</organism>
<reference evidence="2" key="1">
    <citation type="submission" date="2016-01" db="EMBL/GenBank/DDBJ databases">
        <authorList>
            <person name="Peeters C."/>
        </authorList>
    </citation>
    <scope>NUCLEOTIDE SEQUENCE [LARGE SCALE GENOMIC DNA]</scope>
    <source>
        <strain evidence="2">LMG 29323</strain>
    </source>
</reference>
<protein>
    <submittedName>
        <fullName evidence="2">Xylose isomerase domain-containing protein</fullName>
    </submittedName>
</protein>
<dbReference type="AlphaFoldDB" id="A0A158CT33"/>
<dbReference type="Pfam" id="PF01261">
    <property type="entry name" value="AP_endonuc_2"/>
    <property type="match status" value="1"/>
</dbReference>
<keyword evidence="3" id="KW-1185">Reference proteome</keyword>
<feature type="domain" description="Xylose isomerase-like TIM barrel" evidence="1">
    <location>
        <begin position="17"/>
        <end position="255"/>
    </location>
</feature>
<dbReference type="EMBL" id="FCOE02000026">
    <property type="protein sequence ID" value="SAK85532.1"/>
    <property type="molecule type" value="Genomic_DNA"/>
</dbReference>
<dbReference type="Gene3D" id="3.20.20.150">
    <property type="entry name" value="Divalent-metal-dependent TIM barrel enzymes"/>
    <property type="match status" value="1"/>
</dbReference>
<gene>
    <name evidence="2" type="ORF">AWB80_05788</name>
</gene>
<proteinExistence type="predicted"/>
<evidence type="ECO:0000313" key="2">
    <source>
        <dbReference type="EMBL" id="SAK85532.1"/>
    </source>
</evidence>
<dbReference type="InterPro" id="IPR036237">
    <property type="entry name" value="Xyl_isomerase-like_sf"/>
</dbReference>
<dbReference type="InterPro" id="IPR013022">
    <property type="entry name" value="Xyl_isomerase-like_TIM-brl"/>
</dbReference>
<dbReference type="OrthoDB" id="9786584at2"/>
<dbReference type="InterPro" id="IPR050312">
    <property type="entry name" value="IolE/XylAMocC-like"/>
</dbReference>
<comment type="caution">
    <text evidence="2">The sequence shown here is derived from an EMBL/GenBank/DDBJ whole genome shotgun (WGS) entry which is preliminary data.</text>
</comment>
<dbReference type="GO" id="GO:0016853">
    <property type="term" value="F:isomerase activity"/>
    <property type="evidence" value="ECO:0007669"/>
    <property type="project" value="UniProtKB-KW"/>
</dbReference>
<dbReference type="PANTHER" id="PTHR12110:SF21">
    <property type="entry name" value="XYLOSE ISOMERASE-LIKE TIM BARREL DOMAIN-CONTAINING PROTEIN"/>
    <property type="match status" value="1"/>
</dbReference>
<name>A0A158CT33_9BURK</name>
<dbReference type="SUPFAM" id="SSF51658">
    <property type="entry name" value="Xylose isomerase-like"/>
    <property type="match status" value="1"/>
</dbReference>
<keyword evidence="2" id="KW-0413">Isomerase</keyword>
<sequence length="260" mass="28710">MTTTPQFGWCGLLQNAALMKDAGLDYIEAQLVPMKLEDDAAFSDAKARVGDLPLPAHAFSYLFPHDARIVGPEKDERRNRAYFDRVVDLLTLARARVVVLGSGWTRNIPEGWTQAQAEDEFLTTLAWCADALQGSGATLVIEPLNRKESNLVNSVADGARLAKSLNRNEVRGLADFYHMDEETEPLDALREHCAWLAHIHLADTGRLNPGTGSYDYPTFFGHLKARGYQGLLSAECGFKDEPLASMRESAAFLRAAWDAA</sequence>
<dbReference type="PANTHER" id="PTHR12110">
    <property type="entry name" value="HYDROXYPYRUVATE ISOMERASE"/>
    <property type="match status" value="1"/>
</dbReference>
<evidence type="ECO:0000313" key="3">
    <source>
        <dbReference type="Proteomes" id="UP000054911"/>
    </source>
</evidence>